<name>Q9FYP4_ORYSJ</name>
<feature type="region of interest" description="Disordered" evidence="1">
    <location>
        <begin position="348"/>
        <end position="415"/>
    </location>
</feature>
<sequence>MKPPVFVTILFIVGNTPYDQDLELSLEFADAKLYNDFPFANSSWSNDGSALRKAWYIVAQAGGGFSILPSSLSSTAPPERNEKVEMALGGSRTGGRWPRRRWEGDQGVAYLTRPASVRPLTPKIRIFDDTSASRGAKSGHTDLASIEVCGTGRKVGRGVVEVIASSLRGFTRRQRSPPLGRWRGHHTQQTAPNPQRSATRQIRRTRGLIWRARRRGGDDRRKMGVPDEEEAAARRRKMAAAPNFVVGVGGRGGQICRQAPARLPPPSSRASSPVELPRIVPYRPAPSQIDCRRLVRRQARPPPSPPPSSSSAVEPSAAESSAVESFAASAGRRSPFFRGCWGGGGRGGWCAGEAKPRRSSDGRRRRRLAARPQIHDALREREGREGASVEEERGKAEWERGKAVNPTQGNLHCGV</sequence>
<dbReference type="Proteomes" id="UP000817658">
    <property type="component" value="Chromosome 1"/>
</dbReference>
<accession>Q9FYP4</accession>
<dbReference type="EMBL" id="AP002820">
    <property type="protein sequence ID" value="BAB12029.1"/>
    <property type="molecule type" value="Genomic_DNA"/>
</dbReference>
<feature type="compositionally biased region" description="Basic residues" evidence="1">
    <location>
        <begin position="201"/>
        <end position="214"/>
    </location>
</feature>
<gene>
    <name evidence="2" type="primary">P0702D12.6</name>
</gene>
<reference evidence="2" key="1">
    <citation type="journal article" date="2002" name="Nature">
        <title>The genome sequence and structure of rice chromosome 1.</title>
        <authorList>
            <person name="Sasaki T."/>
            <person name="Matsumoto T."/>
            <person name="Yamamoto K."/>
            <person name="Sakata K."/>
            <person name="Baba T."/>
            <person name="Katayose Y."/>
            <person name="Wu J."/>
            <person name="Niimura Y."/>
            <person name="Cheng Z."/>
            <person name="Nagamura Y."/>
            <person name="Antonio B.A."/>
            <person name="Kanamori H."/>
            <person name="Hosokawa S."/>
            <person name="Masukawa M."/>
            <person name="Arikawa K."/>
            <person name="Chiden Y."/>
            <person name="Hayashi M."/>
            <person name="Okamoto M."/>
            <person name="Ando T."/>
            <person name="Aoki H."/>
            <person name="Arita K."/>
            <person name="Hamada M."/>
            <person name="Harada C."/>
            <person name="Hijishita S."/>
            <person name="Honda M."/>
            <person name="Ichikawa Y."/>
            <person name="Idonuma A."/>
            <person name="Iijima M."/>
            <person name="Ikeda M."/>
            <person name="Ikeno M."/>
            <person name="Itoh S."/>
            <person name="Itoh T."/>
            <person name="Itoh Y."/>
            <person name="Itoh Y."/>
            <person name="Iwabuchi A."/>
            <person name="Kamiya K."/>
            <person name="Karasawa W."/>
            <person name="Katagiri S."/>
            <person name="Kikuta A."/>
            <person name="Kobayashi N."/>
            <person name="Kono I."/>
            <person name="Machita K."/>
            <person name="Maehara T."/>
            <person name="Mizuno H."/>
            <person name="Mizubayashi T."/>
            <person name="Mukai Y."/>
            <person name="Nagasaki H."/>
            <person name="Nakashima M."/>
            <person name="Nakama Y."/>
            <person name="Nakamichi Y."/>
            <person name="Nakamura M."/>
            <person name="Namiki N."/>
            <person name="Negishi M."/>
            <person name="Ohta I."/>
            <person name="Ono N."/>
            <person name="Saji S."/>
            <person name="Sakai K."/>
            <person name="Shibata M."/>
            <person name="Shimokawa T."/>
            <person name="Shomura A."/>
            <person name="Song J."/>
            <person name="Takazaki Y."/>
            <person name="Terasawa K."/>
            <person name="Tsuji K."/>
            <person name="Waki K."/>
            <person name="Yamagata H."/>
            <person name="Yamane H."/>
            <person name="Yoshiki S."/>
            <person name="Yoshihara R."/>
            <person name="Yukawa K."/>
            <person name="Zhong H."/>
            <person name="Iwama H."/>
            <person name="Endo T."/>
            <person name="Ito H."/>
            <person name="Hahn J.H."/>
            <person name="Kim H.I."/>
            <person name="Eun M.Y."/>
            <person name="Yano M."/>
            <person name="Jiang J."/>
            <person name="Gojobori T."/>
        </authorList>
    </citation>
    <scope>NUCLEOTIDE SEQUENCE [LARGE SCALE GENOMIC DNA]</scope>
</reference>
<protein>
    <submittedName>
        <fullName evidence="2">Uncharacterized protein</fullName>
    </submittedName>
</protein>
<feature type="compositionally biased region" description="Basic and acidic residues" evidence="1">
    <location>
        <begin position="215"/>
        <end position="225"/>
    </location>
</feature>
<evidence type="ECO:0000256" key="1">
    <source>
        <dbReference type="SAM" id="MobiDB-lite"/>
    </source>
</evidence>
<feature type="region of interest" description="Disordered" evidence="1">
    <location>
        <begin position="256"/>
        <end position="317"/>
    </location>
</feature>
<dbReference type="AlphaFoldDB" id="Q9FYP4"/>
<feature type="compositionally biased region" description="Basic and acidic residues" evidence="1">
    <location>
        <begin position="373"/>
        <end position="402"/>
    </location>
</feature>
<feature type="compositionally biased region" description="Polar residues" evidence="1">
    <location>
        <begin position="405"/>
        <end position="415"/>
    </location>
</feature>
<feature type="region of interest" description="Disordered" evidence="1">
    <location>
        <begin position="171"/>
        <end position="236"/>
    </location>
</feature>
<evidence type="ECO:0000313" key="2">
    <source>
        <dbReference type="EMBL" id="BAB12029.1"/>
    </source>
</evidence>
<feature type="compositionally biased region" description="Polar residues" evidence="1">
    <location>
        <begin position="187"/>
        <end position="200"/>
    </location>
</feature>
<organism evidence="2">
    <name type="scientific">Oryza sativa subsp. japonica</name>
    <name type="common">Rice</name>
    <dbReference type="NCBI Taxonomy" id="39947"/>
    <lineage>
        <taxon>Eukaryota</taxon>
        <taxon>Viridiplantae</taxon>
        <taxon>Streptophyta</taxon>
        <taxon>Embryophyta</taxon>
        <taxon>Tracheophyta</taxon>
        <taxon>Spermatophyta</taxon>
        <taxon>Magnoliopsida</taxon>
        <taxon>Liliopsida</taxon>
        <taxon>Poales</taxon>
        <taxon>Poaceae</taxon>
        <taxon>BOP clade</taxon>
        <taxon>Oryzoideae</taxon>
        <taxon>Oryzeae</taxon>
        <taxon>Oryzinae</taxon>
        <taxon>Oryza</taxon>
        <taxon>Oryza sativa</taxon>
    </lineage>
</organism>
<proteinExistence type="predicted"/>